<dbReference type="FunFam" id="1.10.510.10:FF:000869">
    <property type="entry name" value="Nek protein kinase"/>
    <property type="match status" value="1"/>
</dbReference>
<evidence type="ECO:0000256" key="8">
    <source>
        <dbReference type="ARBA" id="ARBA00047899"/>
    </source>
</evidence>
<keyword evidence="7 10" id="KW-0067">ATP-binding</keyword>
<sequence>MLGSGLVGTAGPALRALVQGADPSLCISEAPVSERYELGEEIGCGSYGRAVVARRREDGLQVVVKQIRLLEMDEKARADTLTEAKVLAQFNHVNIVHYYECMLEGGVLSIVMEYANRGDLAEAIQRRQREKKPYSEDDIMFWFVQIVLALYHVHSRNVLHRDLKSQNIFIADGNLLKLGDFGIARVLNSDTELARTVVGSPYYLSPEICEDRPYNRKSDVWSMGCVLYELATLRRAFDGQSLPALVVKILRGKYPPVPTRYSTPLRDLIASMLQQNPRDRPGTDAILRSEFVRAHVERYAGHMVALGLGPGGGGSAAEAVQGQDAAAAAAALGLAELAAAHSGPRHGLPSRASRPGPSRPPRAPAGGAGGLGSPSPATPLTSAPPSGDQAHPSSSERPSAERPSSREASGADTGASTPAGGSSPSKVAAAVRNRGPGGAGGGQRQLVESGWVRKQEAALAELQGALAAQRAGAGPGPGAGAAAAEAAADAVALSPGPSGDGGALDGTLPSVGPGPAGASSTAVKVRREARCSPSCGSGSGSREGTTRLPPLCSQAKLAELKIQREAELEEMRKANAVAREQRKAAAAKRTHESAVAVRARMVERQKEMERHLVEQKAEMEAKARKAMQLAAAIRQKEDAKRKEAEEVAHQLSAHKEQVRAAKARVSKDQLNQLGAQFAARMASAGGAGAADGAAPAQVLVDLAPKSSGGSEGKAPVRQPSAKPAKAGSAASAGSSPARASPSRRRPGAAATPSPLAKPGPPRRTNSGSGAAASDGEVAGPSGRARAPVEPPWKHKHAKAKAGEFPEVQIFTPFGSGLDLKAAADGAAQAAAAAAEDDHGQAAGVLEVLAQIHTVLGVDGGEDGGRTGAHGTPGVRLKSAGSASGRRSQHSPGDDEDGSGGGAPAGGGGAAAAAANALKVEQLRIELERQLGPDTLLAAYRCLRELRDRADDGGDGEGEGDSAGTAATQRELERVLGSKLHLARVVHKLLTLEDAVFS</sequence>
<dbReference type="Gene3D" id="1.10.510.10">
    <property type="entry name" value="Transferase(Phosphotransferase) domain 1"/>
    <property type="match status" value="1"/>
</dbReference>
<reference evidence="13" key="1">
    <citation type="journal article" date="2020" name="bioRxiv">
        <title>Comparative genomics of Chlamydomonas.</title>
        <authorList>
            <person name="Craig R.J."/>
            <person name="Hasan A.R."/>
            <person name="Ness R.W."/>
            <person name="Keightley P.D."/>
        </authorList>
    </citation>
    <scope>NUCLEOTIDE SEQUENCE</scope>
    <source>
        <strain evidence="13">CCAP 11/70</strain>
    </source>
</reference>
<proteinExistence type="inferred from homology"/>
<evidence type="ECO:0000256" key="3">
    <source>
        <dbReference type="ARBA" id="ARBA00022527"/>
    </source>
</evidence>
<dbReference type="PROSITE" id="PS50011">
    <property type="entry name" value="PROTEIN_KINASE_DOM"/>
    <property type="match status" value="1"/>
</dbReference>
<dbReference type="Proteomes" id="UP000612055">
    <property type="component" value="Unassembled WGS sequence"/>
</dbReference>
<feature type="compositionally biased region" description="Low complexity" evidence="11">
    <location>
        <begin position="480"/>
        <end position="492"/>
    </location>
</feature>
<evidence type="ECO:0000256" key="5">
    <source>
        <dbReference type="ARBA" id="ARBA00022741"/>
    </source>
</evidence>
<keyword evidence="4" id="KW-0808">Transferase</keyword>
<dbReference type="FunFam" id="3.30.200.20:FF:000097">
    <property type="entry name" value="Probable serine/threonine-protein kinase nek1"/>
    <property type="match status" value="1"/>
</dbReference>
<feature type="compositionally biased region" description="Low complexity" evidence="11">
    <location>
        <begin position="406"/>
        <end position="434"/>
    </location>
</feature>
<keyword evidence="14" id="KW-1185">Reference proteome</keyword>
<feature type="compositionally biased region" description="Low complexity" evidence="11">
    <location>
        <begin position="373"/>
        <end position="397"/>
    </location>
</feature>
<dbReference type="InterPro" id="IPR000719">
    <property type="entry name" value="Prot_kinase_dom"/>
</dbReference>
<name>A0A835YJ22_9CHLO</name>
<evidence type="ECO:0000256" key="2">
    <source>
        <dbReference type="ARBA" id="ARBA00012513"/>
    </source>
</evidence>
<evidence type="ECO:0000256" key="6">
    <source>
        <dbReference type="ARBA" id="ARBA00022777"/>
    </source>
</evidence>
<evidence type="ECO:0000256" key="1">
    <source>
        <dbReference type="ARBA" id="ARBA00010886"/>
    </source>
</evidence>
<dbReference type="OrthoDB" id="248923at2759"/>
<accession>A0A835YJ22</accession>
<keyword evidence="5 10" id="KW-0547">Nucleotide-binding</keyword>
<dbReference type="Gene3D" id="3.30.200.20">
    <property type="entry name" value="Phosphorylase Kinase, domain 1"/>
    <property type="match status" value="1"/>
</dbReference>
<dbReference type="PROSITE" id="PS00107">
    <property type="entry name" value="PROTEIN_KINASE_ATP"/>
    <property type="match status" value="1"/>
</dbReference>
<gene>
    <name evidence="13" type="ORF">HYH03_000622</name>
</gene>
<dbReference type="EC" id="2.7.11.1" evidence="2"/>
<feature type="region of interest" description="Disordered" evidence="11">
    <location>
        <begin position="859"/>
        <end position="909"/>
    </location>
</feature>
<comment type="catalytic activity">
    <reaction evidence="9">
        <text>L-seryl-[protein] + ATP = O-phospho-L-seryl-[protein] + ADP + H(+)</text>
        <dbReference type="Rhea" id="RHEA:17989"/>
        <dbReference type="Rhea" id="RHEA-COMP:9863"/>
        <dbReference type="Rhea" id="RHEA-COMP:11604"/>
        <dbReference type="ChEBI" id="CHEBI:15378"/>
        <dbReference type="ChEBI" id="CHEBI:29999"/>
        <dbReference type="ChEBI" id="CHEBI:30616"/>
        <dbReference type="ChEBI" id="CHEBI:83421"/>
        <dbReference type="ChEBI" id="CHEBI:456216"/>
        <dbReference type="EC" id="2.7.11.1"/>
    </reaction>
</comment>
<dbReference type="CDD" id="cd08215">
    <property type="entry name" value="STKc_Nek"/>
    <property type="match status" value="1"/>
</dbReference>
<feature type="region of interest" description="Disordered" evidence="11">
    <location>
        <begin position="341"/>
        <end position="448"/>
    </location>
</feature>
<evidence type="ECO:0000256" key="4">
    <source>
        <dbReference type="ARBA" id="ARBA00022679"/>
    </source>
</evidence>
<feature type="compositionally biased region" description="Low complexity" evidence="11">
    <location>
        <begin position="347"/>
        <end position="356"/>
    </location>
</feature>
<evidence type="ECO:0000256" key="10">
    <source>
        <dbReference type="PROSITE-ProRule" id="PRU10141"/>
    </source>
</evidence>
<dbReference type="InterPro" id="IPR008271">
    <property type="entry name" value="Ser/Thr_kinase_AS"/>
</dbReference>
<dbReference type="GO" id="GO:0004674">
    <property type="term" value="F:protein serine/threonine kinase activity"/>
    <property type="evidence" value="ECO:0007669"/>
    <property type="project" value="UniProtKB-KW"/>
</dbReference>
<dbReference type="PANTHER" id="PTHR44899:SF3">
    <property type="entry name" value="SERINE_THREONINE-PROTEIN KINASE NEK1"/>
    <property type="match status" value="1"/>
</dbReference>
<dbReference type="InterPro" id="IPR017441">
    <property type="entry name" value="Protein_kinase_ATP_BS"/>
</dbReference>
<dbReference type="GO" id="GO:0005524">
    <property type="term" value="F:ATP binding"/>
    <property type="evidence" value="ECO:0007669"/>
    <property type="project" value="UniProtKB-UniRule"/>
</dbReference>
<organism evidence="13 14">
    <name type="scientific">Edaphochlamys debaryana</name>
    <dbReference type="NCBI Taxonomy" id="47281"/>
    <lineage>
        <taxon>Eukaryota</taxon>
        <taxon>Viridiplantae</taxon>
        <taxon>Chlorophyta</taxon>
        <taxon>core chlorophytes</taxon>
        <taxon>Chlorophyceae</taxon>
        <taxon>CS clade</taxon>
        <taxon>Chlamydomonadales</taxon>
        <taxon>Chlamydomonadales incertae sedis</taxon>
        <taxon>Edaphochlamys</taxon>
    </lineage>
</organism>
<feature type="compositionally biased region" description="Basic and acidic residues" evidence="11">
    <location>
        <begin position="634"/>
        <end position="659"/>
    </location>
</feature>
<keyword evidence="3" id="KW-0723">Serine/threonine-protein kinase</keyword>
<dbReference type="SUPFAM" id="SSF56112">
    <property type="entry name" value="Protein kinase-like (PK-like)"/>
    <property type="match status" value="1"/>
</dbReference>
<evidence type="ECO:0000313" key="14">
    <source>
        <dbReference type="Proteomes" id="UP000612055"/>
    </source>
</evidence>
<dbReference type="SMART" id="SM00220">
    <property type="entry name" value="S_TKc"/>
    <property type="match status" value="1"/>
</dbReference>
<dbReference type="PANTHER" id="PTHR44899">
    <property type="entry name" value="CAMK FAMILY PROTEIN KINASE"/>
    <property type="match status" value="1"/>
</dbReference>
<feature type="binding site" evidence="10">
    <location>
        <position position="65"/>
    </location>
    <ligand>
        <name>ATP</name>
        <dbReference type="ChEBI" id="CHEBI:30616"/>
    </ligand>
</feature>
<feature type="domain" description="Protein kinase" evidence="12">
    <location>
        <begin position="36"/>
        <end position="292"/>
    </location>
</feature>
<protein>
    <recommendedName>
        <fullName evidence="2">non-specific serine/threonine protein kinase</fullName>
        <ecNumber evidence="2">2.7.11.1</ecNumber>
    </recommendedName>
</protein>
<evidence type="ECO:0000259" key="12">
    <source>
        <dbReference type="PROSITE" id="PS50011"/>
    </source>
</evidence>
<comment type="similarity">
    <text evidence="1">Belongs to the protein kinase superfamily. NEK Ser/Thr protein kinase family. NIMA subfamily.</text>
</comment>
<feature type="compositionally biased region" description="Low complexity" evidence="11">
    <location>
        <begin position="719"/>
        <end position="740"/>
    </location>
</feature>
<evidence type="ECO:0000313" key="13">
    <source>
        <dbReference type="EMBL" id="KAG2502133.1"/>
    </source>
</evidence>
<evidence type="ECO:0000256" key="9">
    <source>
        <dbReference type="ARBA" id="ARBA00048679"/>
    </source>
</evidence>
<keyword evidence="6" id="KW-0418">Kinase</keyword>
<comment type="catalytic activity">
    <reaction evidence="8">
        <text>L-threonyl-[protein] + ATP = O-phospho-L-threonyl-[protein] + ADP + H(+)</text>
        <dbReference type="Rhea" id="RHEA:46608"/>
        <dbReference type="Rhea" id="RHEA-COMP:11060"/>
        <dbReference type="Rhea" id="RHEA-COMP:11605"/>
        <dbReference type="ChEBI" id="CHEBI:15378"/>
        <dbReference type="ChEBI" id="CHEBI:30013"/>
        <dbReference type="ChEBI" id="CHEBI:30616"/>
        <dbReference type="ChEBI" id="CHEBI:61977"/>
        <dbReference type="ChEBI" id="CHEBI:456216"/>
        <dbReference type="EC" id="2.7.11.1"/>
    </reaction>
</comment>
<evidence type="ECO:0000256" key="7">
    <source>
        <dbReference type="ARBA" id="ARBA00022840"/>
    </source>
</evidence>
<feature type="compositionally biased region" description="Gly residues" evidence="11">
    <location>
        <begin position="898"/>
        <end position="909"/>
    </location>
</feature>
<feature type="region of interest" description="Disordered" evidence="11">
    <location>
        <begin position="948"/>
        <end position="967"/>
    </location>
</feature>
<dbReference type="AlphaFoldDB" id="A0A835YJ22"/>
<dbReference type="InterPro" id="IPR051131">
    <property type="entry name" value="NEK_Ser/Thr_kinase_NIMA"/>
</dbReference>
<dbReference type="EMBL" id="JAEHOE010000001">
    <property type="protein sequence ID" value="KAG2502133.1"/>
    <property type="molecule type" value="Genomic_DNA"/>
</dbReference>
<feature type="region of interest" description="Disordered" evidence="11">
    <location>
        <begin position="467"/>
        <end position="548"/>
    </location>
</feature>
<comment type="caution">
    <text evidence="13">The sequence shown here is derived from an EMBL/GenBank/DDBJ whole genome shotgun (WGS) entry which is preliminary data.</text>
</comment>
<feature type="region of interest" description="Disordered" evidence="11">
    <location>
        <begin position="703"/>
        <end position="803"/>
    </location>
</feature>
<evidence type="ECO:0000256" key="11">
    <source>
        <dbReference type="SAM" id="MobiDB-lite"/>
    </source>
</evidence>
<dbReference type="PROSITE" id="PS00108">
    <property type="entry name" value="PROTEIN_KINASE_ST"/>
    <property type="match status" value="1"/>
</dbReference>
<feature type="region of interest" description="Disordered" evidence="11">
    <location>
        <begin position="631"/>
        <end position="665"/>
    </location>
</feature>
<dbReference type="Pfam" id="PF00069">
    <property type="entry name" value="Pkinase"/>
    <property type="match status" value="1"/>
</dbReference>
<dbReference type="InterPro" id="IPR011009">
    <property type="entry name" value="Kinase-like_dom_sf"/>
</dbReference>